<evidence type="ECO:0000256" key="1">
    <source>
        <dbReference type="ARBA" id="ARBA00001298"/>
    </source>
</evidence>
<evidence type="ECO:0000256" key="7">
    <source>
        <dbReference type="RuleBase" id="RU364069"/>
    </source>
</evidence>
<comment type="pathway">
    <text evidence="7">Carbohydrate biosynthesis; dTDP-L-rhamnose biosynthesis.</text>
</comment>
<keyword evidence="9" id="KW-1185">Reference proteome</keyword>
<dbReference type="InterPro" id="IPR000888">
    <property type="entry name" value="RmlC-like"/>
</dbReference>
<proteinExistence type="inferred from homology"/>
<dbReference type="GO" id="GO:0000271">
    <property type="term" value="P:polysaccharide biosynthetic process"/>
    <property type="evidence" value="ECO:0007669"/>
    <property type="project" value="TreeGrafter"/>
</dbReference>
<dbReference type="CDD" id="cd00438">
    <property type="entry name" value="cupin_RmlC"/>
    <property type="match status" value="1"/>
</dbReference>
<dbReference type="InterPro" id="IPR011051">
    <property type="entry name" value="RmlC_Cupin_sf"/>
</dbReference>
<keyword evidence="7 8" id="KW-0413">Isomerase</keyword>
<dbReference type="KEGG" id="spii:G7077_03175"/>
<comment type="subunit">
    <text evidence="7">Homodimer.</text>
</comment>
<comment type="similarity">
    <text evidence="7">Belongs to the dTDP-4-dehydrorhamnose 3,5-epimerase family.</text>
</comment>
<evidence type="ECO:0000313" key="8">
    <source>
        <dbReference type="EMBL" id="QIK78061.1"/>
    </source>
</evidence>
<dbReference type="RefSeq" id="WP_166410455.1">
    <property type="nucleotide sequence ID" value="NZ_CP049869.1"/>
</dbReference>
<feature type="site" description="Participates in a stacking interaction with the thymidine ring of dTDP-4-oxo-6-deoxyglucose" evidence="6">
    <location>
        <position position="138"/>
    </location>
</feature>
<dbReference type="SUPFAM" id="SSF51182">
    <property type="entry name" value="RmlC-like cupins"/>
    <property type="match status" value="1"/>
</dbReference>
<accession>A0A6G7YMU6</accession>
<reference evidence="8 9" key="1">
    <citation type="submission" date="2020-03" db="EMBL/GenBank/DDBJ databases">
        <title>Sphingomonas sp. nov., isolated from fish.</title>
        <authorList>
            <person name="Hyun D.-W."/>
            <person name="Bae J.-W."/>
        </authorList>
    </citation>
    <scope>NUCLEOTIDE SEQUENCE [LARGE SCALE GENOMIC DNA]</scope>
    <source>
        <strain evidence="8 9">HDW15B</strain>
    </source>
</reference>
<evidence type="ECO:0000256" key="3">
    <source>
        <dbReference type="ARBA" id="ARBA00012098"/>
    </source>
</evidence>
<gene>
    <name evidence="8" type="primary">rfbC</name>
    <name evidence="8" type="ORF">G7077_03175</name>
</gene>
<dbReference type="Proteomes" id="UP000503222">
    <property type="component" value="Chromosome"/>
</dbReference>
<dbReference type="Gene3D" id="2.60.120.10">
    <property type="entry name" value="Jelly Rolls"/>
    <property type="match status" value="1"/>
</dbReference>
<evidence type="ECO:0000256" key="2">
    <source>
        <dbReference type="ARBA" id="ARBA00001997"/>
    </source>
</evidence>
<sequence>MEFRTFAVEGLLEITPRKLEDERGYFSEVFRLSAFAERVGPTAFVQDNQSLSKRAGTIRGLHFQSHPAAQGKLVRCLAGRLLDVAVDLRRNSPSYGQHVALELSPDDNKHFWIPAGFAHGFCTLEPDSVISYRVTSYYSPEHDKGVAWDDPDIAIDWPAIADPESLSAKDRVQPTLKQLPAYFSLND</sequence>
<evidence type="ECO:0000256" key="6">
    <source>
        <dbReference type="PIRSR" id="PIRSR600888-3"/>
    </source>
</evidence>
<dbReference type="Pfam" id="PF00908">
    <property type="entry name" value="dTDP_sugar_isom"/>
    <property type="match status" value="1"/>
</dbReference>
<dbReference type="PANTHER" id="PTHR21047">
    <property type="entry name" value="DTDP-6-DEOXY-D-GLUCOSE-3,5 EPIMERASE"/>
    <property type="match status" value="1"/>
</dbReference>
<comment type="catalytic activity">
    <reaction evidence="1 7">
        <text>dTDP-4-dehydro-6-deoxy-alpha-D-glucose = dTDP-4-dehydro-beta-L-rhamnose</text>
        <dbReference type="Rhea" id="RHEA:16969"/>
        <dbReference type="ChEBI" id="CHEBI:57649"/>
        <dbReference type="ChEBI" id="CHEBI:62830"/>
        <dbReference type="EC" id="5.1.3.13"/>
    </reaction>
</comment>
<dbReference type="PANTHER" id="PTHR21047:SF2">
    <property type="entry name" value="THYMIDINE DIPHOSPHO-4-KETO-RHAMNOSE 3,5-EPIMERASE"/>
    <property type="match status" value="1"/>
</dbReference>
<organism evidence="8 9">
    <name type="scientific">Sphingomonas piscis</name>
    <dbReference type="NCBI Taxonomy" id="2714943"/>
    <lineage>
        <taxon>Bacteria</taxon>
        <taxon>Pseudomonadati</taxon>
        <taxon>Pseudomonadota</taxon>
        <taxon>Alphaproteobacteria</taxon>
        <taxon>Sphingomonadales</taxon>
        <taxon>Sphingomonadaceae</taxon>
        <taxon>Sphingomonas</taxon>
    </lineage>
</organism>
<evidence type="ECO:0000313" key="9">
    <source>
        <dbReference type="Proteomes" id="UP000503222"/>
    </source>
</evidence>
<dbReference type="UniPathway" id="UPA00124"/>
<feature type="active site" description="Proton donor" evidence="5">
    <location>
        <position position="132"/>
    </location>
</feature>
<dbReference type="GO" id="GO:0008830">
    <property type="term" value="F:dTDP-4-dehydrorhamnose 3,5-epimerase activity"/>
    <property type="evidence" value="ECO:0007669"/>
    <property type="project" value="UniProtKB-UniRule"/>
</dbReference>
<dbReference type="GO" id="GO:0019305">
    <property type="term" value="P:dTDP-rhamnose biosynthetic process"/>
    <property type="evidence" value="ECO:0007669"/>
    <property type="project" value="UniProtKB-UniRule"/>
</dbReference>
<protein>
    <recommendedName>
        <fullName evidence="4 7">dTDP-4-dehydrorhamnose 3,5-epimerase</fullName>
        <ecNumber evidence="3 7">5.1.3.13</ecNumber>
    </recommendedName>
    <alternativeName>
        <fullName evidence="7">Thymidine diphospho-4-keto-rhamnose 3,5-epimerase</fullName>
    </alternativeName>
</protein>
<comment type="function">
    <text evidence="2 7">Catalyzes the epimerization of the C3' and C5'positions of dTDP-6-deoxy-D-xylo-4-hexulose, forming dTDP-6-deoxy-L-lyxo-4-hexulose.</text>
</comment>
<dbReference type="EMBL" id="CP049869">
    <property type="protein sequence ID" value="QIK78061.1"/>
    <property type="molecule type" value="Genomic_DNA"/>
</dbReference>
<dbReference type="GO" id="GO:0005829">
    <property type="term" value="C:cytosol"/>
    <property type="evidence" value="ECO:0007669"/>
    <property type="project" value="TreeGrafter"/>
</dbReference>
<dbReference type="EC" id="5.1.3.13" evidence="3 7"/>
<feature type="active site" description="Proton acceptor" evidence="5">
    <location>
        <position position="62"/>
    </location>
</feature>
<evidence type="ECO:0000256" key="5">
    <source>
        <dbReference type="PIRSR" id="PIRSR600888-1"/>
    </source>
</evidence>
<dbReference type="AlphaFoldDB" id="A0A6G7YMU6"/>
<dbReference type="InterPro" id="IPR014710">
    <property type="entry name" value="RmlC-like_jellyroll"/>
</dbReference>
<evidence type="ECO:0000256" key="4">
    <source>
        <dbReference type="ARBA" id="ARBA00019595"/>
    </source>
</evidence>
<name>A0A6G7YMU6_9SPHN</name>
<dbReference type="NCBIfam" id="TIGR01221">
    <property type="entry name" value="rmlC"/>
    <property type="match status" value="1"/>
</dbReference>